<name>A0A3D8L2E4_9BACT</name>
<dbReference type="InterPro" id="IPR005467">
    <property type="entry name" value="His_kinase_dom"/>
</dbReference>
<evidence type="ECO:0000313" key="7">
    <source>
        <dbReference type="Proteomes" id="UP000256708"/>
    </source>
</evidence>
<dbReference type="PRINTS" id="PR00344">
    <property type="entry name" value="BCTRLSENSOR"/>
</dbReference>
<keyword evidence="7" id="KW-1185">Reference proteome</keyword>
<dbReference type="EMBL" id="QRGR01000041">
    <property type="protein sequence ID" value="RDV11513.1"/>
    <property type="molecule type" value="Genomic_DNA"/>
</dbReference>
<sequence length="633" mass="71636">MRSSSELGDASAVLFQQSNQLGIHTIRTAVGIFDDPNEAMELWLTSYDDSGEMTKIHYYFNLHIHSVFENIIPARQEGKLYALTVLSGNDVRLYYQTMATYLSVPRQQVFNETEYFYSFFFSGGTINAVTNQPITEEQRKIMIRFAQVFGLIYTRFLDLQKAETNARDAQIESALERVRARAQAMQQPEELKDITQVFRHEMGMLGVEELETCSIYIYDESDRESKCWFALKDPRTAGSKLVSGEFEFDLNVTWVGREMLQFYHSKAKETSIVMTDESRKEWIHYCETRGQPSRGYYSEEIPDNTYHLYKFSNGAIGQSSENVISQGSWDLLKRAASVFSLAYSRFKDLTQARIALQSLKEEKSRAENALTELKATQRQLIQSEKMASLGELTADIAHEIQNPLNFINNFSEVNTELLTELKQKAQAGNTDNIPTLIEDIEKNQCKITHHGRRANSIVEGMLQHARISTGKREPVDLNKLVNEYLCLSYQGLRAKDKGFNAILQTHFDESIGEIQAIPQDIGRVLLNLYNNAFYAVNEKKARLSGTFEPTVSVRTMKEGNNVLITVTDNGTGMSQQTMNKAFQPFFTTKPTGEGTGLGLSLSYDTIAKGYGGNLSVKSREGEGSEFVVQLPAI</sequence>
<dbReference type="Gene3D" id="1.10.287.130">
    <property type="match status" value="1"/>
</dbReference>
<dbReference type="InterPro" id="IPR036890">
    <property type="entry name" value="HATPase_C_sf"/>
</dbReference>
<evidence type="ECO:0000256" key="4">
    <source>
        <dbReference type="SAM" id="Coils"/>
    </source>
</evidence>
<keyword evidence="3" id="KW-0597">Phosphoprotein</keyword>
<dbReference type="CDD" id="cd00082">
    <property type="entry name" value="HisKA"/>
    <property type="match status" value="1"/>
</dbReference>
<proteinExistence type="predicted"/>
<dbReference type="PANTHER" id="PTHR43065">
    <property type="entry name" value="SENSOR HISTIDINE KINASE"/>
    <property type="match status" value="1"/>
</dbReference>
<dbReference type="OrthoDB" id="9806995at2"/>
<dbReference type="EC" id="2.7.13.3" evidence="2"/>
<dbReference type="InterPro" id="IPR003594">
    <property type="entry name" value="HATPase_dom"/>
</dbReference>
<dbReference type="AlphaFoldDB" id="A0A3D8L2E4"/>
<accession>A0A3D8L2E4</accession>
<feature type="coiled-coil region" evidence="4">
    <location>
        <begin position="349"/>
        <end position="386"/>
    </location>
</feature>
<dbReference type="PROSITE" id="PS50109">
    <property type="entry name" value="HIS_KIN"/>
    <property type="match status" value="1"/>
</dbReference>
<dbReference type="InterPro" id="IPR003661">
    <property type="entry name" value="HisK_dim/P_dom"/>
</dbReference>
<evidence type="ECO:0000256" key="1">
    <source>
        <dbReference type="ARBA" id="ARBA00000085"/>
    </source>
</evidence>
<comment type="catalytic activity">
    <reaction evidence="1">
        <text>ATP + protein L-histidine = ADP + protein N-phospho-L-histidine.</text>
        <dbReference type="EC" id="2.7.13.3"/>
    </reaction>
</comment>
<dbReference type="SUPFAM" id="SSF47384">
    <property type="entry name" value="Homodimeric domain of signal transducing histidine kinase"/>
    <property type="match status" value="1"/>
</dbReference>
<dbReference type="GO" id="GO:0000155">
    <property type="term" value="F:phosphorelay sensor kinase activity"/>
    <property type="evidence" value="ECO:0007669"/>
    <property type="project" value="InterPro"/>
</dbReference>
<dbReference type="SUPFAM" id="SSF55874">
    <property type="entry name" value="ATPase domain of HSP90 chaperone/DNA topoisomerase II/histidine kinase"/>
    <property type="match status" value="1"/>
</dbReference>
<gene>
    <name evidence="6" type="ORF">DXT99_24410</name>
</gene>
<dbReference type="InterPro" id="IPR004358">
    <property type="entry name" value="Sig_transdc_His_kin-like_C"/>
</dbReference>
<dbReference type="PANTHER" id="PTHR43065:SF42">
    <property type="entry name" value="TWO-COMPONENT SENSOR PPRA"/>
    <property type="match status" value="1"/>
</dbReference>
<dbReference type="Proteomes" id="UP000256708">
    <property type="component" value="Unassembled WGS sequence"/>
</dbReference>
<evidence type="ECO:0000256" key="3">
    <source>
        <dbReference type="ARBA" id="ARBA00022553"/>
    </source>
</evidence>
<keyword evidence="4" id="KW-0175">Coiled coil</keyword>
<evidence type="ECO:0000256" key="2">
    <source>
        <dbReference type="ARBA" id="ARBA00012438"/>
    </source>
</evidence>
<evidence type="ECO:0000259" key="5">
    <source>
        <dbReference type="PROSITE" id="PS50109"/>
    </source>
</evidence>
<dbReference type="Pfam" id="PF02518">
    <property type="entry name" value="HATPase_c"/>
    <property type="match status" value="1"/>
</dbReference>
<feature type="domain" description="Histidine kinase" evidence="5">
    <location>
        <begin position="395"/>
        <end position="633"/>
    </location>
</feature>
<dbReference type="SMART" id="SM00387">
    <property type="entry name" value="HATPase_c"/>
    <property type="match status" value="1"/>
</dbReference>
<evidence type="ECO:0000313" key="6">
    <source>
        <dbReference type="EMBL" id="RDV11513.1"/>
    </source>
</evidence>
<dbReference type="InterPro" id="IPR036097">
    <property type="entry name" value="HisK_dim/P_sf"/>
</dbReference>
<organism evidence="6 7">
    <name type="scientific">Pontibacter diazotrophicus</name>
    <dbReference type="NCBI Taxonomy" id="1400979"/>
    <lineage>
        <taxon>Bacteria</taxon>
        <taxon>Pseudomonadati</taxon>
        <taxon>Bacteroidota</taxon>
        <taxon>Cytophagia</taxon>
        <taxon>Cytophagales</taxon>
        <taxon>Hymenobacteraceae</taxon>
        <taxon>Pontibacter</taxon>
    </lineage>
</organism>
<reference evidence="7" key="1">
    <citation type="submission" date="2018-08" db="EMBL/GenBank/DDBJ databases">
        <authorList>
            <person name="Liu Z.-W."/>
            <person name="Du Z.-J."/>
        </authorList>
    </citation>
    <scope>NUCLEOTIDE SEQUENCE [LARGE SCALE GENOMIC DNA]</scope>
    <source>
        <strain evidence="7">H4X</strain>
    </source>
</reference>
<dbReference type="Gene3D" id="3.30.565.10">
    <property type="entry name" value="Histidine kinase-like ATPase, C-terminal domain"/>
    <property type="match status" value="1"/>
</dbReference>
<comment type="caution">
    <text evidence="6">The sequence shown here is derived from an EMBL/GenBank/DDBJ whole genome shotgun (WGS) entry which is preliminary data.</text>
</comment>
<protein>
    <recommendedName>
        <fullName evidence="2">histidine kinase</fullName>
        <ecNumber evidence="2">2.7.13.3</ecNumber>
    </recommendedName>
</protein>